<proteinExistence type="predicted"/>
<name>A0ABQ9HR05_9NEOP</name>
<evidence type="ECO:0000256" key="1">
    <source>
        <dbReference type="SAM" id="MobiDB-lite"/>
    </source>
</evidence>
<protein>
    <submittedName>
        <fullName evidence="2">Uncharacterized protein</fullName>
    </submittedName>
</protein>
<dbReference type="Proteomes" id="UP001159363">
    <property type="component" value="Chromosome X"/>
</dbReference>
<organism evidence="2 3">
    <name type="scientific">Dryococelus australis</name>
    <dbReference type="NCBI Taxonomy" id="614101"/>
    <lineage>
        <taxon>Eukaryota</taxon>
        <taxon>Metazoa</taxon>
        <taxon>Ecdysozoa</taxon>
        <taxon>Arthropoda</taxon>
        <taxon>Hexapoda</taxon>
        <taxon>Insecta</taxon>
        <taxon>Pterygota</taxon>
        <taxon>Neoptera</taxon>
        <taxon>Polyneoptera</taxon>
        <taxon>Phasmatodea</taxon>
        <taxon>Verophasmatodea</taxon>
        <taxon>Anareolatae</taxon>
        <taxon>Phasmatidae</taxon>
        <taxon>Eurycanthinae</taxon>
        <taxon>Dryococelus</taxon>
    </lineage>
</organism>
<evidence type="ECO:0000313" key="2">
    <source>
        <dbReference type="EMBL" id="KAJ8886832.1"/>
    </source>
</evidence>
<feature type="region of interest" description="Disordered" evidence="1">
    <location>
        <begin position="174"/>
        <end position="214"/>
    </location>
</feature>
<dbReference type="EMBL" id="JARBHB010000004">
    <property type="protein sequence ID" value="KAJ8886832.1"/>
    <property type="molecule type" value="Genomic_DNA"/>
</dbReference>
<accession>A0ABQ9HR05</accession>
<evidence type="ECO:0000313" key="3">
    <source>
        <dbReference type="Proteomes" id="UP001159363"/>
    </source>
</evidence>
<reference evidence="2 3" key="1">
    <citation type="submission" date="2023-02" db="EMBL/GenBank/DDBJ databases">
        <title>LHISI_Scaffold_Assembly.</title>
        <authorList>
            <person name="Stuart O.P."/>
            <person name="Cleave R."/>
            <person name="Magrath M.J.L."/>
            <person name="Mikheyev A.S."/>
        </authorList>
    </citation>
    <scope>NUCLEOTIDE SEQUENCE [LARGE SCALE GENOMIC DNA]</scope>
    <source>
        <strain evidence="2">Daus_M_001</strain>
        <tissue evidence="2">Leg muscle</tissue>
    </source>
</reference>
<sequence>MIRLSFHCSECLLQGHQKNSMTSQSTEQVQPGSKNVESMRPLLEFHGKGHESPRKVHTETCKEILLERDLHPDQWRKTARCQLGSCNGGECTGNSLKHGRSSQNASKNDRVREAEWDILAQRPKFQPQKPTEKKLRDEINPMTPPLRPNHHNQGSLRNPLAWNVKEWATGEATAPLLLNRGQGTTDDVGNGPPKPREGSTGLGSQTKKGAKDSRVRVRIEGHQGPAGNDPTSGNNTKFELIKEHHQDLTLKNKLQKNLALYKVDGEEVVWVRGDPTKEEWKIWVPTNLRVSFLWHHHDHQLAGCPGKYQTCKASAGPHPVPRAKRPQEPWKELALDLMGPYPCSWSEKQQLSPYPVALMRAYQNLEEIVVCLNLFTCRNQITQPFSPGCWTLRGEAAHQLREYRPNIEVLTAHNGPFWDLVGLPLSELTGGDESGGNSGLRQDQARPVRRQSVTAVAPVYEKVDLLNELVLNLYDEFAPYAGEGLKRFLLSFKDWVVSDNLLRLCPGKALGIG</sequence>
<comment type="caution">
    <text evidence="2">The sequence shown here is derived from an EMBL/GenBank/DDBJ whole genome shotgun (WGS) entry which is preliminary data.</text>
</comment>
<gene>
    <name evidence="2" type="ORF">PR048_013044</name>
</gene>
<keyword evidence="3" id="KW-1185">Reference proteome</keyword>